<feature type="transmembrane region" description="Helical" evidence="7">
    <location>
        <begin position="129"/>
        <end position="149"/>
    </location>
</feature>
<feature type="transmembrane region" description="Helical" evidence="7">
    <location>
        <begin position="31"/>
        <end position="48"/>
    </location>
</feature>
<keyword evidence="6 7" id="KW-0472">Membrane</keyword>
<dbReference type="Gene3D" id="1.10.3720.10">
    <property type="entry name" value="MetI-like"/>
    <property type="match status" value="1"/>
</dbReference>
<gene>
    <name evidence="9" type="ORF">IAA64_06800</name>
</gene>
<dbReference type="PROSITE" id="PS50928">
    <property type="entry name" value="ABC_TM1"/>
    <property type="match status" value="1"/>
</dbReference>
<name>A0A9D1P6V4_9FIRM</name>
<dbReference type="SUPFAM" id="SSF161098">
    <property type="entry name" value="MetI-like"/>
    <property type="match status" value="1"/>
</dbReference>
<evidence type="ECO:0000256" key="4">
    <source>
        <dbReference type="ARBA" id="ARBA00022692"/>
    </source>
</evidence>
<evidence type="ECO:0000256" key="3">
    <source>
        <dbReference type="ARBA" id="ARBA00022475"/>
    </source>
</evidence>
<keyword evidence="4 7" id="KW-0812">Transmembrane</keyword>
<dbReference type="Pfam" id="PF00528">
    <property type="entry name" value="BPD_transp_1"/>
    <property type="match status" value="1"/>
</dbReference>
<keyword evidence="2 7" id="KW-0813">Transport</keyword>
<reference evidence="9" key="1">
    <citation type="submission" date="2020-10" db="EMBL/GenBank/DDBJ databases">
        <authorList>
            <person name="Gilroy R."/>
        </authorList>
    </citation>
    <scope>NUCLEOTIDE SEQUENCE</scope>
    <source>
        <strain evidence="9">CHK183-6373</strain>
    </source>
</reference>
<dbReference type="InterPro" id="IPR035906">
    <property type="entry name" value="MetI-like_sf"/>
</dbReference>
<keyword evidence="5 7" id="KW-1133">Transmembrane helix</keyword>
<feature type="domain" description="ABC transmembrane type-1" evidence="8">
    <location>
        <begin position="93"/>
        <end position="308"/>
    </location>
</feature>
<reference evidence="9" key="2">
    <citation type="journal article" date="2021" name="PeerJ">
        <title>Extensive microbial diversity within the chicken gut microbiome revealed by metagenomics and culture.</title>
        <authorList>
            <person name="Gilroy R."/>
            <person name="Ravi A."/>
            <person name="Getino M."/>
            <person name="Pursley I."/>
            <person name="Horton D.L."/>
            <person name="Alikhan N.F."/>
            <person name="Baker D."/>
            <person name="Gharbi K."/>
            <person name="Hall N."/>
            <person name="Watson M."/>
            <person name="Adriaenssens E.M."/>
            <person name="Foster-Nyarko E."/>
            <person name="Jarju S."/>
            <person name="Secka A."/>
            <person name="Antonio M."/>
            <person name="Oren A."/>
            <person name="Chaudhuri R.R."/>
            <person name="La Ragione R."/>
            <person name="Hildebrand F."/>
            <person name="Pallen M.J."/>
        </authorList>
    </citation>
    <scope>NUCLEOTIDE SEQUENCE</scope>
    <source>
        <strain evidence="9">CHK183-6373</strain>
    </source>
</reference>
<dbReference type="PANTHER" id="PTHR43227">
    <property type="entry name" value="BLL4140 PROTEIN"/>
    <property type="match status" value="1"/>
</dbReference>
<comment type="caution">
    <text evidence="9">The sequence shown here is derived from an EMBL/GenBank/DDBJ whole genome shotgun (WGS) entry which is preliminary data.</text>
</comment>
<evidence type="ECO:0000313" key="9">
    <source>
        <dbReference type="EMBL" id="HIV27661.1"/>
    </source>
</evidence>
<dbReference type="InterPro" id="IPR050809">
    <property type="entry name" value="UgpAE/MalFG_permease"/>
</dbReference>
<organism evidence="9 10">
    <name type="scientific">Candidatus Ornithocaccomicrobium faecavium</name>
    <dbReference type="NCBI Taxonomy" id="2840890"/>
    <lineage>
        <taxon>Bacteria</taxon>
        <taxon>Bacillati</taxon>
        <taxon>Bacillota</taxon>
        <taxon>Clostridia</taxon>
        <taxon>Candidatus Ornithocaccomicrobium</taxon>
    </lineage>
</organism>
<accession>A0A9D1P6V4</accession>
<dbReference type="AlphaFoldDB" id="A0A9D1P6V4"/>
<dbReference type="Proteomes" id="UP000886884">
    <property type="component" value="Unassembled WGS sequence"/>
</dbReference>
<dbReference type="GO" id="GO:0055085">
    <property type="term" value="P:transmembrane transport"/>
    <property type="evidence" value="ECO:0007669"/>
    <property type="project" value="InterPro"/>
</dbReference>
<evidence type="ECO:0000259" key="8">
    <source>
        <dbReference type="PROSITE" id="PS50928"/>
    </source>
</evidence>
<evidence type="ECO:0000256" key="1">
    <source>
        <dbReference type="ARBA" id="ARBA00004651"/>
    </source>
</evidence>
<comment type="subcellular location">
    <subcellularLocation>
        <location evidence="1 7">Cell membrane</location>
        <topology evidence="1 7">Multi-pass membrane protein</topology>
    </subcellularLocation>
</comment>
<dbReference type="CDD" id="cd06261">
    <property type="entry name" value="TM_PBP2"/>
    <property type="match status" value="1"/>
</dbReference>
<protein>
    <submittedName>
        <fullName evidence="9">Sugar ABC transporter permease</fullName>
    </submittedName>
</protein>
<feature type="transmembrane region" description="Helical" evidence="7">
    <location>
        <begin position="222"/>
        <end position="241"/>
    </location>
</feature>
<keyword evidence="3" id="KW-1003">Cell membrane</keyword>
<evidence type="ECO:0000256" key="5">
    <source>
        <dbReference type="ARBA" id="ARBA00022989"/>
    </source>
</evidence>
<dbReference type="PANTHER" id="PTHR43227:SF11">
    <property type="entry name" value="BLL4140 PROTEIN"/>
    <property type="match status" value="1"/>
</dbReference>
<evidence type="ECO:0000256" key="6">
    <source>
        <dbReference type="ARBA" id="ARBA00023136"/>
    </source>
</evidence>
<dbReference type="GO" id="GO:0005886">
    <property type="term" value="C:plasma membrane"/>
    <property type="evidence" value="ECO:0007669"/>
    <property type="project" value="UniProtKB-SubCell"/>
</dbReference>
<sequence length="321" mass="36580">MIRTYAGSPARALRKKQWANTRRLMRRFWQLYLFVLPPIITTFIWHYIPLYGVVIAFKDYKVIDGILGSDWAGLEHFMAFFRDPYFEPILWNTIRISLYSFATFPCSIIFALMINELTNHKFKKTVQMISYMPHFISTVVVCAMVHMFFNVDGGIVNNAIVALGGEPVPFMYKAKYFDHLYVWSGVWQGIGWGTIIYLANLSNVSPDLIEAARIDGASRWDVVVHINIPTILPTVVIMLILRVGSIMGVGFEKVFLLQTDLNLSASRVISTYVYERTLGAGGTTAYWDYSAAIGLFNTFINLILIILTNTIARKVSDIALW</sequence>
<feature type="transmembrane region" description="Helical" evidence="7">
    <location>
        <begin position="96"/>
        <end position="117"/>
    </location>
</feature>
<proteinExistence type="inferred from homology"/>
<evidence type="ECO:0000313" key="10">
    <source>
        <dbReference type="Proteomes" id="UP000886884"/>
    </source>
</evidence>
<dbReference type="InterPro" id="IPR000515">
    <property type="entry name" value="MetI-like"/>
</dbReference>
<evidence type="ECO:0000256" key="7">
    <source>
        <dbReference type="RuleBase" id="RU363032"/>
    </source>
</evidence>
<feature type="transmembrane region" description="Helical" evidence="7">
    <location>
        <begin position="286"/>
        <end position="307"/>
    </location>
</feature>
<dbReference type="EMBL" id="DVOT01000126">
    <property type="protein sequence ID" value="HIV27661.1"/>
    <property type="molecule type" value="Genomic_DNA"/>
</dbReference>
<evidence type="ECO:0000256" key="2">
    <source>
        <dbReference type="ARBA" id="ARBA00022448"/>
    </source>
</evidence>
<feature type="transmembrane region" description="Helical" evidence="7">
    <location>
        <begin position="180"/>
        <end position="201"/>
    </location>
</feature>
<comment type="similarity">
    <text evidence="7">Belongs to the binding-protein-dependent transport system permease family.</text>
</comment>